<feature type="region of interest" description="Disordered" evidence="1">
    <location>
        <begin position="248"/>
        <end position="267"/>
    </location>
</feature>
<proteinExistence type="predicted"/>
<name>A0A6G1L2G4_9PEZI</name>
<reference evidence="2" key="1">
    <citation type="journal article" date="2020" name="Stud. Mycol.">
        <title>101 Dothideomycetes genomes: a test case for predicting lifestyles and emergence of pathogens.</title>
        <authorList>
            <person name="Haridas S."/>
            <person name="Albert R."/>
            <person name="Binder M."/>
            <person name="Bloem J."/>
            <person name="Labutti K."/>
            <person name="Salamov A."/>
            <person name="Andreopoulos B."/>
            <person name="Baker S."/>
            <person name="Barry K."/>
            <person name="Bills G."/>
            <person name="Bluhm B."/>
            <person name="Cannon C."/>
            <person name="Castanera R."/>
            <person name="Culley D."/>
            <person name="Daum C."/>
            <person name="Ezra D."/>
            <person name="Gonzalez J."/>
            <person name="Henrissat B."/>
            <person name="Kuo A."/>
            <person name="Liang C."/>
            <person name="Lipzen A."/>
            <person name="Lutzoni F."/>
            <person name="Magnuson J."/>
            <person name="Mondo S."/>
            <person name="Nolan M."/>
            <person name="Ohm R."/>
            <person name="Pangilinan J."/>
            <person name="Park H.-J."/>
            <person name="Ramirez L."/>
            <person name="Alfaro M."/>
            <person name="Sun H."/>
            <person name="Tritt A."/>
            <person name="Yoshinaga Y."/>
            <person name="Zwiers L.-H."/>
            <person name="Turgeon B."/>
            <person name="Goodwin S."/>
            <person name="Spatafora J."/>
            <person name="Crous P."/>
            <person name="Grigoriev I."/>
        </authorList>
    </citation>
    <scope>NUCLEOTIDE SEQUENCE</scope>
    <source>
        <strain evidence="2">CBS 116005</strain>
    </source>
</reference>
<sequence length="267" mass="30689">MGIANLAVYLWPYGVKRLFGIPVNRKRASKPRKILRTPQNIASRRQLSSRDTYGPHRLPARRVHGAQIPEDQARPVEDQFQNLLISFDGSMSGISELNSRLAEQQQALHDAHCNIDSFQESLRGHRADRRVNFSAIIEDGELNVELYQRDAREYGQTIAATLKEINIVTSVKDQTFHDLAELAPTYFNLCFDEELQRPWCMNEYCCTMFRRLMGTKRVQQRAEARAHMLRSHLASLISRRRAISTRPVKGPVYGQQPSETLQSLQNQ</sequence>
<evidence type="ECO:0000256" key="1">
    <source>
        <dbReference type="SAM" id="MobiDB-lite"/>
    </source>
</evidence>
<evidence type="ECO:0000313" key="2">
    <source>
        <dbReference type="EMBL" id="KAF2766618.1"/>
    </source>
</evidence>
<gene>
    <name evidence="2" type="ORF">EJ03DRAFT_174559</name>
</gene>
<feature type="compositionally biased region" description="Polar residues" evidence="1">
    <location>
        <begin position="255"/>
        <end position="267"/>
    </location>
</feature>
<keyword evidence="3" id="KW-1185">Reference proteome</keyword>
<evidence type="ECO:0000313" key="3">
    <source>
        <dbReference type="Proteomes" id="UP000799436"/>
    </source>
</evidence>
<dbReference type="AlphaFoldDB" id="A0A6G1L2G4"/>
<accession>A0A6G1L2G4</accession>
<dbReference type="EMBL" id="ML995868">
    <property type="protein sequence ID" value="KAF2766618.1"/>
    <property type="molecule type" value="Genomic_DNA"/>
</dbReference>
<protein>
    <submittedName>
        <fullName evidence="2">Uncharacterized protein</fullName>
    </submittedName>
</protein>
<dbReference type="Proteomes" id="UP000799436">
    <property type="component" value="Unassembled WGS sequence"/>
</dbReference>
<organism evidence="2 3">
    <name type="scientific">Teratosphaeria nubilosa</name>
    <dbReference type="NCBI Taxonomy" id="161662"/>
    <lineage>
        <taxon>Eukaryota</taxon>
        <taxon>Fungi</taxon>
        <taxon>Dikarya</taxon>
        <taxon>Ascomycota</taxon>
        <taxon>Pezizomycotina</taxon>
        <taxon>Dothideomycetes</taxon>
        <taxon>Dothideomycetidae</taxon>
        <taxon>Mycosphaerellales</taxon>
        <taxon>Teratosphaeriaceae</taxon>
        <taxon>Teratosphaeria</taxon>
    </lineage>
</organism>